<dbReference type="Gene3D" id="1.10.510.10">
    <property type="entry name" value="Transferase(Phosphotransferase) domain 1"/>
    <property type="match status" value="1"/>
</dbReference>
<accession>A0ABQ0GCL3</accession>
<comment type="caution">
    <text evidence="10">The sequence shown here is derived from an EMBL/GenBank/DDBJ whole genome shotgun (WGS) entry which is preliminary data.</text>
</comment>
<dbReference type="InterPro" id="IPR008271">
    <property type="entry name" value="Ser/Thr_kinase_AS"/>
</dbReference>
<organism evidence="10 11">
    <name type="scientific">Madurella fahalii</name>
    <dbReference type="NCBI Taxonomy" id="1157608"/>
    <lineage>
        <taxon>Eukaryota</taxon>
        <taxon>Fungi</taxon>
        <taxon>Dikarya</taxon>
        <taxon>Ascomycota</taxon>
        <taxon>Pezizomycotina</taxon>
        <taxon>Sordariomycetes</taxon>
        <taxon>Sordariomycetidae</taxon>
        <taxon>Sordariales</taxon>
        <taxon>Sordariales incertae sedis</taxon>
        <taxon>Madurella</taxon>
    </lineage>
</organism>
<gene>
    <name evidence="10" type="ORF">MFIFM68171_05721</name>
</gene>
<dbReference type="PANTHER" id="PTHR24361:SF433">
    <property type="entry name" value="PROTEIN KINASE DOMAIN-CONTAINING PROTEIN"/>
    <property type="match status" value="1"/>
</dbReference>
<name>A0ABQ0GCL3_9PEZI</name>
<dbReference type="SMART" id="SM00220">
    <property type="entry name" value="S_TKc"/>
    <property type="match status" value="1"/>
</dbReference>
<evidence type="ECO:0000256" key="5">
    <source>
        <dbReference type="ARBA" id="ARBA00022777"/>
    </source>
</evidence>
<comment type="catalytic activity">
    <reaction evidence="7">
        <text>L-threonyl-[protein] + ATP = O-phospho-L-threonyl-[protein] + ADP + H(+)</text>
        <dbReference type="Rhea" id="RHEA:46608"/>
        <dbReference type="Rhea" id="RHEA-COMP:11060"/>
        <dbReference type="Rhea" id="RHEA-COMP:11605"/>
        <dbReference type="ChEBI" id="CHEBI:15378"/>
        <dbReference type="ChEBI" id="CHEBI:30013"/>
        <dbReference type="ChEBI" id="CHEBI:30616"/>
        <dbReference type="ChEBI" id="CHEBI:61977"/>
        <dbReference type="ChEBI" id="CHEBI:456216"/>
        <dbReference type="EC" id="2.7.11.1"/>
    </reaction>
</comment>
<keyword evidence="4" id="KW-0547">Nucleotide-binding</keyword>
<reference evidence="10 11" key="1">
    <citation type="submission" date="2024-09" db="EMBL/GenBank/DDBJ databases">
        <title>Itraconazole resistance in Madurella fahalii resulting from another homologue of gene encoding cytochrome P450 14-alpha sterol demethylase (CYP51).</title>
        <authorList>
            <person name="Yoshioka I."/>
            <person name="Fahal A.H."/>
            <person name="Kaneko S."/>
            <person name="Yaguchi T."/>
        </authorList>
    </citation>
    <scope>NUCLEOTIDE SEQUENCE [LARGE SCALE GENOMIC DNA]</scope>
    <source>
        <strain evidence="10 11">IFM 68171</strain>
    </source>
</reference>
<keyword evidence="3" id="KW-0808">Transferase</keyword>
<dbReference type="Proteomes" id="UP001628179">
    <property type="component" value="Unassembled WGS sequence"/>
</dbReference>
<protein>
    <recommendedName>
        <fullName evidence="1">non-specific serine/threonine protein kinase</fullName>
        <ecNumber evidence="1">2.7.11.1</ecNumber>
    </recommendedName>
</protein>
<keyword evidence="11" id="KW-1185">Reference proteome</keyword>
<comment type="catalytic activity">
    <reaction evidence="8">
        <text>L-seryl-[protein] + ATP = O-phospho-L-seryl-[protein] + ADP + H(+)</text>
        <dbReference type="Rhea" id="RHEA:17989"/>
        <dbReference type="Rhea" id="RHEA-COMP:9863"/>
        <dbReference type="Rhea" id="RHEA-COMP:11604"/>
        <dbReference type="ChEBI" id="CHEBI:15378"/>
        <dbReference type="ChEBI" id="CHEBI:29999"/>
        <dbReference type="ChEBI" id="CHEBI:30616"/>
        <dbReference type="ChEBI" id="CHEBI:83421"/>
        <dbReference type="ChEBI" id="CHEBI:456216"/>
        <dbReference type="EC" id="2.7.11.1"/>
    </reaction>
</comment>
<dbReference type="InterPro" id="IPR000719">
    <property type="entry name" value="Prot_kinase_dom"/>
</dbReference>
<dbReference type="InterPro" id="IPR011009">
    <property type="entry name" value="Kinase-like_dom_sf"/>
</dbReference>
<keyword evidence="5 10" id="KW-0418">Kinase</keyword>
<dbReference type="Pfam" id="PF00069">
    <property type="entry name" value="Pkinase"/>
    <property type="match status" value="1"/>
</dbReference>
<dbReference type="EC" id="2.7.11.1" evidence="1"/>
<dbReference type="InterPro" id="IPR053235">
    <property type="entry name" value="Ser_Thr_kinase"/>
</dbReference>
<dbReference type="GeneID" id="98176464"/>
<evidence type="ECO:0000256" key="2">
    <source>
        <dbReference type="ARBA" id="ARBA00022527"/>
    </source>
</evidence>
<evidence type="ECO:0000256" key="1">
    <source>
        <dbReference type="ARBA" id="ARBA00012513"/>
    </source>
</evidence>
<evidence type="ECO:0000256" key="6">
    <source>
        <dbReference type="ARBA" id="ARBA00022840"/>
    </source>
</evidence>
<dbReference type="SUPFAM" id="SSF56112">
    <property type="entry name" value="Protein kinase-like (PK-like)"/>
    <property type="match status" value="1"/>
</dbReference>
<dbReference type="EMBL" id="BAAFSV010000003">
    <property type="protein sequence ID" value="GAB1315511.1"/>
    <property type="molecule type" value="Genomic_DNA"/>
</dbReference>
<evidence type="ECO:0000256" key="3">
    <source>
        <dbReference type="ARBA" id="ARBA00022679"/>
    </source>
</evidence>
<evidence type="ECO:0000313" key="11">
    <source>
        <dbReference type="Proteomes" id="UP001628179"/>
    </source>
</evidence>
<dbReference type="PROSITE" id="PS00108">
    <property type="entry name" value="PROTEIN_KINASE_ST"/>
    <property type="match status" value="1"/>
</dbReference>
<keyword evidence="6" id="KW-0067">ATP-binding</keyword>
<proteinExistence type="predicted"/>
<dbReference type="PROSITE" id="PS50011">
    <property type="entry name" value="PROTEIN_KINASE_DOM"/>
    <property type="match status" value="1"/>
</dbReference>
<evidence type="ECO:0000256" key="8">
    <source>
        <dbReference type="ARBA" id="ARBA00048679"/>
    </source>
</evidence>
<sequence>MPYIPDLVRDNKLETSFDDKFTIHHFDDSDEEMHRRSNQRSEYWEEIELLARGGFGEVLLQRCVKGKLTHELRAVKKISWSISRAKQFNYLSELETFAKFSHRRYSKCFVKLLGWYDTDDHLFIAMEYFPLGDLQQHMSKTGPMTEADVRPVIYQVLEGLHYMHQEGFAHRDIKPGNVLIKVKPPQGDWWVKLSDFGISKRIEGLTEMPSTVKGTPQYMAPELIYHEPGSVIQVDNRASDMWSLGEMVHRMLTARAAFPSISTLSRYMMWPDSLQFQDLAKRSVSGDVESFVRSLMKPTPEHRLTSDDALEHAWIQPCKSSGANADRSRTSTPAVINSFHSIPRTRFE</sequence>
<evidence type="ECO:0000313" key="10">
    <source>
        <dbReference type="EMBL" id="GAB1315511.1"/>
    </source>
</evidence>
<dbReference type="RefSeq" id="XP_070917242.1">
    <property type="nucleotide sequence ID" value="XM_071061141.1"/>
</dbReference>
<evidence type="ECO:0000256" key="7">
    <source>
        <dbReference type="ARBA" id="ARBA00047899"/>
    </source>
</evidence>
<feature type="domain" description="Protein kinase" evidence="9">
    <location>
        <begin position="44"/>
        <end position="315"/>
    </location>
</feature>
<evidence type="ECO:0000256" key="4">
    <source>
        <dbReference type="ARBA" id="ARBA00022741"/>
    </source>
</evidence>
<evidence type="ECO:0000259" key="9">
    <source>
        <dbReference type="PROSITE" id="PS50011"/>
    </source>
</evidence>
<dbReference type="GO" id="GO:0004674">
    <property type="term" value="F:protein serine/threonine kinase activity"/>
    <property type="evidence" value="ECO:0007669"/>
    <property type="project" value="UniProtKB-KW"/>
</dbReference>
<dbReference type="PANTHER" id="PTHR24361">
    <property type="entry name" value="MITOGEN-ACTIVATED KINASE KINASE KINASE"/>
    <property type="match status" value="1"/>
</dbReference>
<keyword evidence="2 10" id="KW-0723">Serine/threonine-protein kinase</keyword>